<dbReference type="GO" id="GO:0061630">
    <property type="term" value="F:ubiquitin protein ligase activity"/>
    <property type="evidence" value="ECO:0007669"/>
    <property type="project" value="UniProtKB-EC"/>
</dbReference>
<keyword evidence="4" id="KW-0808">Transferase</keyword>
<accession>K3X684</accession>
<comment type="catalytic activity">
    <reaction evidence="4">
        <text>S-ubiquitinyl-[E2 ubiquitin-conjugating enzyme]-L-cysteine + [acceptor protein]-L-lysine = [E2 ubiquitin-conjugating enzyme]-L-cysteine + N(6)-ubiquitinyl-[acceptor protein]-L-lysine.</text>
        <dbReference type="EC" id="2.3.2.27"/>
    </reaction>
</comment>
<evidence type="ECO:0000256" key="1">
    <source>
        <dbReference type="ARBA" id="ARBA00022723"/>
    </source>
</evidence>
<comment type="subcellular location">
    <subcellularLocation>
        <location evidence="4">Nucleus</location>
    </subcellularLocation>
</comment>
<keyword evidence="4" id="KW-0234">DNA repair</keyword>
<dbReference type="EMBL" id="GL376588">
    <property type="status" value="NOT_ANNOTATED_CDS"/>
    <property type="molecule type" value="Genomic_DNA"/>
</dbReference>
<dbReference type="eggNOG" id="KOG4718">
    <property type="taxonomic scope" value="Eukaryota"/>
</dbReference>
<organism evidence="5 6">
    <name type="scientific">Globisporangium ultimum (strain ATCC 200006 / CBS 805.95 / DAOM BR144)</name>
    <name type="common">Pythium ultimum</name>
    <dbReference type="NCBI Taxonomy" id="431595"/>
    <lineage>
        <taxon>Eukaryota</taxon>
        <taxon>Sar</taxon>
        <taxon>Stramenopiles</taxon>
        <taxon>Oomycota</taxon>
        <taxon>Peronosporomycetes</taxon>
        <taxon>Pythiales</taxon>
        <taxon>Pythiaceae</taxon>
        <taxon>Globisporangium</taxon>
    </lineage>
</organism>
<keyword evidence="4" id="KW-0227">DNA damage</keyword>
<dbReference type="GO" id="GO:0000724">
    <property type="term" value="P:double-strand break repair via homologous recombination"/>
    <property type="evidence" value="ECO:0007669"/>
    <property type="project" value="TreeGrafter"/>
</dbReference>
<name>K3X684_GLOUD</name>
<dbReference type="Proteomes" id="UP000019132">
    <property type="component" value="Unassembled WGS sequence"/>
</dbReference>
<reference evidence="6" key="1">
    <citation type="journal article" date="2010" name="Genome Biol.">
        <title>Genome sequence of the necrotrophic plant pathogen Pythium ultimum reveals original pathogenicity mechanisms and effector repertoire.</title>
        <authorList>
            <person name="Levesque C.A."/>
            <person name="Brouwer H."/>
            <person name="Cano L."/>
            <person name="Hamilton J.P."/>
            <person name="Holt C."/>
            <person name="Huitema E."/>
            <person name="Raffaele S."/>
            <person name="Robideau G.P."/>
            <person name="Thines M."/>
            <person name="Win J."/>
            <person name="Zerillo M.M."/>
            <person name="Beakes G.W."/>
            <person name="Boore J.L."/>
            <person name="Busam D."/>
            <person name="Dumas B."/>
            <person name="Ferriera S."/>
            <person name="Fuerstenberg S.I."/>
            <person name="Gachon C.M."/>
            <person name="Gaulin E."/>
            <person name="Govers F."/>
            <person name="Grenville-Briggs L."/>
            <person name="Horner N."/>
            <person name="Hostetler J."/>
            <person name="Jiang R.H."/>
            <person name="Johnson J."/>
            <person name="Krajaejun T."/>
            <person name="Lin H."/>
            <person name="Meijer H.J."/>
            <person name="Moore B."/>
            <person name="Morris P."/>
            <person name="Phuntmart V."/>
            <person name="Puiu D."/>
            <person name="Shetty J."/>
            <person name="Stajich J.E."/>
            <person name="Tripathy S."/>
            <person name="Wawra S."/>
            <person name="van West P."/>
            <person name="Whitty B.R."/>
            <person name="Coutinho P.M."/>
            <person name="Henrissat B."/>
            <person name="Martin F."/>
            <person name="Thomas P.D."/>
            <person name="Tyler B.M."/>
            <person name="De Vries R.P."/>
            <person name="Kamoun S."/>
            <person name="Yandell M."/>
            <person name="Tisserat N."/>
            <person name="Buell C.R."/>
        </authorList>
    </citation>
    <scope>NUCLEOTIDE SEQUENCE</scope>
    <source>
        <strain evidence="6">DAOM:BR144</strain>
    </source>
</reference>
<dbReference type="InParanoid" id="K3X684"/>
<dbReference type="Gene3D" id="3.30.40.10">
    <property type="entry name" value="Zinc/RING finger domain, C3HC4 (zinc finger)"/>
    <property type="match status" value="1"/>
</dbReference>
<dbReference type="InterPro" id="IPR019786">
    <property type="entry name" value="Zinc_finger_PHD-type_CS"/>
</dbReference>
<keyword evidence="4" id="KW-0233">DNA recombination</keyword>
<keyword evidence="3 4" id="KW-0862">Zinc</keyword>
<dbReference type="EnsemblProtists" id="PYU1_T012733">
    <property type="protein sequence ID" value="PYU1_T012733"/>
    <property type="gene ID" value="PYU1_G012707"/>
</dbReference>
<sequence length="209" mass="23563">MEEVQVRRLAKKLTGEDMSKSDVDEMVNKIAATIRTFALDVRRGVYDDGKMYVAIVNTSNDALTAFSSNFKPWEIVFLRKAIEEIVESEGGAVHEADLINLRENTTISEVHELIRKLSAEKWLAPSLHTGDSAGLTLGPRTYLELIAFLRDLEIKKCAICTYEMLQGVACAGDCETVLHTTCIDNFEAKELQYKCSECKTPVRQKQRQR</sequence>
<evidence type="ECO:0000256" key="3">
    <source>
        <dbReference type="ARBA" id="ARBA00022833"/>
    </source>
</evidence>
<dbReference type="PANTHER" id="PTHR20973:SF0">
    <property type="entry name" value="NON-STRUCTURAL MAINTENANCE OF CHROMOSOMES ELEMENT 1 HOMOLOG"/>
    <property type="match status" value="1"/>
</dbReference>
<dbReference type="HOGENOM" id="CLU_1242225_0_0_1"/>
<dbReference type="GO" id="GO:0008270">
    <property type="term" value="F:zinc ion binding"/>
    <property type="evidence" value="ECO:0007669"/>
    <property type="project" value="UniProtKB-KW"/>
</dbReference>
<dbReference type="EC" id="2.3.2.27" evidence="4"/>
<comment type="subunit">
    <text evidence="4">Component of the Smc5-Smc6 complex.</text>
</comment>
<dbReference type="InterPro" id="IPR011513">
    <property type="entry name" value="Nse1"/>
</dbReference>
<evidence type="ECO:0000313" key="5">
    <source>
        <dbReference type="EnsemblProtists" id="PYU1_T012733"/>
    </source>
</evidence>
<keyword evidence="6" id="KW-1185">Reference proteome</keyword>
<dbReference type="PANTHER" id="PTHR20973">
    <property type="entry name" value="NON-SMC ELEMENT 1-RELATED"/>
    <property type="match status" value="1"/>
</dbReference>
<proteinExistence type="inferred from homology"/>
<dbReference type="VEuPathDB" id="FungiDB:PYU1_G012707"/>
<evidence type="ECO:0000256" key="2">
    <source>
        <dbReference type="ARBA" id="ARBA00022771"/>
    </source>
</evidence>
<reference evidence="6" key="2">
    <citation type="submission" date="2010-04" db="EMBL/GenBank/DDBJ databases">
        <authorList>
            <person name="Buell R."/>
            <person name="Hamilton J."/>
            <person name="Hostetler J."/>
        </authorList>
    </citation>
    <scope>NUCLEOTIDE SEQUENCE [LARGE SCALE GENOMIC DNA]</scope>
    <source>
        <strain evidence="6">DAOM:BR144</strain>
    </source>
</reference>
<dbReference type="InterPro" id="IPR036388">
    <property type="entry name" value="WH-like_DNA-bd_sf"/>
</dbReference>
<dbReference type="GO" id="GO:0030915">
    <property type="term" value="C:Smc5-Smc6 complex"/>
    <property type="evidence" value="ECO:0007669"/>
    <property type="project" value="UniProtKB-UniRule"/>
</dbReference>
<keyword evidence="4" id="KW-0539">Nucleus</keyword>
<dbReference type="InterPro" id="IPR013083">
    <property type="entry name" value="Znf_RING/FYVE/PHD"/>
</dbReference>
<dbReference type="Gene3D" id="1.10.10.10">
    <property type="entry name" value="Winged helix-like DNA-binding domain superfamily/Winged helix DNA-binding domain"/>
    <property type="match status" value="1"/>
</dbReference>
<keyword evidence="2 4" id="KW-0863">Zinc-finger</keyword>
<keyword evidence="4" id="KW-0833">Ubl conjugation pathway</keyword>
<evidence type="ECO:0000313" key="6">
    <source>
        <dbReference type="Proteomes" id="UP000019132"/>
    </source>
</evidence>
<dbReference type="PROSITE" id="PS01359">
    <property type="entry name" value="ZF_PHD_1"/>
    <property type="match status" value="1"/>
</dbReference>
<dbReference type="Pfam" id="PF07574">
    <property type="entry name" value="SMC_Nse1"/>
    <property type="match status" value="1"/>
</dbReference>
<dbReference type="Gene3D" id="3.90.1150.220">
    <property type="match status" value="1"/>
</dbReference>
<evidence type="ECO:0000256" key="4">
    <source>
        <dbReference type="RuleBase" id="RU368018"/>
    </source>
</evidence>
<dbReference type="STRING" id="431595.K3X684"/>
<dbReference type="GO" id="GO:0005634">
    <property type="term" value="C:nucleus"/>
    <property type="evidence" value="ECO:0007669"/>
    <property type="project" value="UniProtKB-SubCell"/>
</dbReference>
<dbReference type="OMA" id="WPGDKFV"/>
<dbReference type="AlphaFoldDB" id="K3X684"/>
<reference evidence="5" key="3">
    <citation type="submission" date="2015-02" db="UniProtKB">
        <authorList>
            <consortium name="EnsemblProtists"/>
        </authorList>
    </citation>
    <scope>IDENTIFICATION</scope>
    <source>
        <strain evidence="5">DAOM BR144</strain>
    </source>
</reference>
<keyword evidence="1 4" id="KW-0479">Metal-binding</keyword>
<comment type="similarity">
    <text evidence="4">Belongs to the NSE1 family.</text>
</comment>
<protein>
    <recommendedName>
        <fullName evidence="4">Non-structural maintenance of chromosomes element 1 homolog</fullName>
        <ecNumber evidence="4">2.3.2.27</ecNumber>
    </recommendedName>
</protein>